<accession>B8G5Z4</accession>
<dbReference type="PANTHER" id="PTHR12526:SF590">
    <property type="entry name" value="ALPHA-MALTOSE-1-PHOSPHATE SYNTHASE"/>
    <property type="match status" value="1"/>
</dbReference>
<dbReference type="Pfam" id="PF13439">
    <property type="entry name" value="Glyco_transf_4"/>
    <property type="match status" value="1"/>
</dbReference>
<dbReference type="Proteomes" id="UP000002508">
    <property type="component" value="Chromosome"/>
</dbReference>
<dbReference type="RefSeq" id="WP_015941583.1">
    <property type="nucleotide sequence ID" value="NC_011831.1"/>
</dbReference>
<keyword evidence="2" id="KW-0808">Transferase</keyword>
<name>B8G5Z4_CHLAD</name>
<dbReference type="KEGG" id="cag:Cagg_2865"/>
<dbReference type="Gene3D" id="3.40.50.2000">
    <property type="entry name" value="Glycogen Phosphorylase B"/>
    <property type="match status" value="2"/>
</dbReference>
<keyword evidence="3" id="KW-1185">Reference proteome</keyword>
<dbReference type="GO" id="GO:0016757">
    <property type="term" value="F:glycosyltransferase activity"/>
    <property type="evidence" value="ECO:0007669"/>
    <property type="project" value="TreeGrafter"/>
</dbReference>
<evidence type="ECO:0000259" key="1">
    <source>
        <dbReference type="Pfam" id="PF13439"/>
    </source>
</evidence>
<dbReference type="Pfam" id="PF13692">
    <property type="entry name" value="Glyco_trans_1_4"/>
    <property type="match status" value="1"/>
</dbReference>
<dbReference type="HOGENOM" id="CLU_009583_2_5_0"/>
<dbReference type="STRING" id="326427.Cagg_2865"/>
<dbReference type="AlphaFoldDB" id="B8G5Z4"/>
<dbReference type="OrthoDB" id="9804196at2"/>
<dbReference type="PANTHER" id="PTHR12526">
    <property type="entry name" value="GLYCOSYLTRANSFERASE"/>
    <property type="match status" value="1"/>
</dbReference>
<dbReference type="eggNOG" id="COG0438">
    <property type="taxonomic scope" value="Bacteria"/>
</dbReference>
<evidence type="ECO:0000313" key="2">
    <source>
        <dbReference type="EMBL" id="ACL25727.1"/>
    </source>
</evidence>
<protein>
    <submittedName>
        <fullName evidence="2">Glycosyl transferase group 1</fullName>
    </submittedName>
</protein>
<dbReference type="CAZy" id="GT4">
    <property type="family name" value="Glycosyltransferase Family 4"/>
</dbReference>
<evidence type="ECO:0000313" key="3">
    <source>
        <dbReference type="Proteomes" id="UP000002508"/>
    </source>
</evidence>
<dbReference type="CDD" id="cd03801">
    <property type="entry name" value="GT4_PimA-like"/>
    <property type="match status" value="1"/>
</dbReference>
<dbReference type="SUPFAM" id="SSF53756">
    <property type="entry name" value="UDP-Glycosyltransferase/glycogen phosphorylase"/>
    <property type="match status" value="1"/>
</dbReference>
<dbReference type="InterPro" id="IPR028098">
    <property type="entry name" value="Glyco_trans_4-like_N"/>
</dbReference>
<feature type="domain" description="Glycosyltransferase subfamily 4-like N-terminal" evidence="1">
    <location>
        <begin position="35"/>
        <end position="153"/>
    </location>
</feature>
<gene>
    <name evidence="2" type="ordered locus">Cagg_2865</name>
</gene>
<proteinExistence type="predicted"/>
<dbReference type="EMBL" id="CP001337">
    <property type="protein sequence ID" value="ACL25727.1"/>
    <property type="molecule type" value="Genomic_DNA"/>
</dbReference>
<reference evidence="2" key="1">
    <citation type="submission" date="2008-12" db="EMBL/GenBank/DDBJ databases">
        <title>Complete sequence of Chloroflexus aggregans DSM 9485.</title>
        <authorList>
            <consortium name="US DOE Joint Genome Institute"/>
            <person name="Lucas S."/>
            <person name="Copeland A."/>
            <person name="Lapidus A."/>
            <person name="Glavina del Rio T."/>
            <person name="Dalin E."/>
            <person name="Tice H."/>
            <person name="Pitluck S."/>
            <person name="Foster B."/>
            <person name="Larimer F."/>
            <person name="Land M."/>
            <person name="Hauser L."/>
            <person name="Kyrpides N."/>
            <person name="Mikhailova N."/>
            <person name="Bryant D."/>
            <person name="Richardson P."/>
        </authorList>
    </citation>
    <scope>NUCLEOTIDE SEQUENCE</scope>
    <source>
        <strain evidence="2">DSM 9485</strain>
    </source>
</reference>
<organism evidence="2 3">
    <name type="scientific">Chloroflexus aggregans (strain MD-66 / DSM 9485)</name>
    <dbReference type="NCBI Taxonomy" id="326427"/>
    <lineage>
        <taxon>Bacteria</taxon>
        <taxon>Bacillati</taxon>
        <taxon>Chloroflexota</taxon>
        <taxon>Chloroflexia</taxon>
        <taxon>Chloroflexales</taxon>
        <taxon>Chloroflexineae</taxon>
        <taxon>Chloroflexaceae</taxon>
        <taxon>Chloroflexus</taxon>
    </lineage>
</organism>
<sequence length="347" mass="38569">MRPLFISPLGRGGVDFGIQNITRAVRRTGLAPELLRLPELYNFLPMLIPATLPADIVRRFDIVQGRSRVAFSLRNYERPVVTTVHHLTTDPALQPYSSFAQRLFYRLVESRYDGLSIAYADAVVCVSRYTQRMVALTYGRRDTVLIYDGIDTDVFVPPPGMARRNDGLPPSDARIRLLFVGNRTRRKGFDLLPQIMDRLPADYALYYTGGFQGRDTGPPHPRMIPIGSPDRAGLVAAYQSCDILLFPSRLEGFGIAPAEALACGRPVVTTNVAALPEVVDDGLNGFLVARDDVAGYAEKVRILGEDAALRRRFGEHGREKVVAKFAYGPLGKGFRQLYARLLGRDDD</sequence>